<gene>
    <name evidence="3" type="ORF">AX774_g1686</name>
    <name evidence="2" type="ORF">AX774_g4566</name>
</gene>
<dbReference type="Proteomes" id="UP000188320">
    <property type="component" value="Unassembled WGS sequence"/>
</dbReference>
<evidence type="ECO:0000256" key="1">
    <source>
        <dbReference type="SAM" id="SignalP"/>
    </source>
</evidence>
<accession>A0A1R1PV26</accession>
<feature type="chain" id="PRO_5015068970" description="Secreted protein" evidence="1">
    <location>
        <begin position="20"/>
        <end position="125"/>
    </location>
</feature>
<evidence type="ECO:0000313" key="3">
    <source>
        <dbReference type="EMBL" id="OMH84779.1"/>
    </source>
</evidence>
<evidence type="ECO:0000313" key="4">
    <source>
        <dbReference type="Proteomes" id="UP000188320"/>
    </source>
</evidence>
<feature type="signal peptide" evidence="1">
    <location>
        <begin position="1"/>
        <end position="19"/>
    </location>
</feature>
<reference evidence="4" key="2">
    <citation type="submission" date="2017-01" db="EMBL/GenBank/DDBJ databases">
        <authorList>
            <person name="Wang Y."/>
            <person name="White M."/>
            <person name="Kvist S."/>
            <person name="Moncalvo J.-M."/>
        </authorList>
    </citation>
    <scope>NUCLEOTIDE SEQUENCE [LARGE SCALE GENOMIC DNA]</scope>
    <source>
        <strain evidence="4">COL-18-3</strain>
    </source>
</reference>
<proteinExistence type="predicted"/>
<dbReference type="AlphaFoldDB" id="A0A1R1PV26"/>
<name>A0A1R1PV26_ZANCU</name>
<keyword evidence="4" id="KW-1185">Reference proteome</keyword>
<keyword evidence="1" id="KW-0732">Signal</keyword>
<evidence type="ECO:0008006" key="5">
    <source>
        <dbReference type="Google" id="ProtNLM"/>
    </source>
</evidence>
<dbReference type="EMBL" id="LSSK01000149">
    <property type="protein sequence ID" value="OMH84779.1"/>
    <property type="molecule type" value="Genomic_DNA"/>
</dbReference>
<sequence length="125" mass="13145">MKILSVVPLMVLSISVLWAQNKCETPNGTGHGITGDYNLGTARLTCRAGETCAMINKGGECRDASGTVVYRCIFGKNRDPRSIKCGPTTASDTPFSVDPSSGGSQPVDFSMSVLGVVFACAYALF</sequence>
<reference evidence="3" key="1">
    <citation type="submission" date="2017-01" db="EMBL/GenBank/DDBJ databases">
        <authorList>
            <person name="Mah S.A."/>
            <person name="Swanson W.J."/>
            <person name="Moy G.W."/>
            <person name="Vacquier V.D."/>
        </authorList>
    </citation>
    <scope>NUCLEOTIDE SEQUENCE [LARGE SCALE GENOMIC DNA]</scope>
    <source>
        <strain evidence="3">COL-18-3</strain>
    </source>
</reference>
<comment type="caution">
    <text evidence="3">The sequence shown here is derived from an EMBL/GenBank/DDBJ whole genome shotgun (WGS) entry which is preliminary data.</text>
</comment>
<dbReference type="EMBL" id="LSSK01000768">
    <property type="protein sequence ID" value="OMH81969.1"/>
    <property type="molecule type" value="Genomic_DNA"/>
</dbReference>
<protein>
    <recommendedName>
        <fullName evidence="5">Secreted protein</fullName>
    </recommendedName>
</protein>
<organism evidence="3 4">
    <name type="scientific">Zancudomyces culisetae</name>
    <name type="common">Gut fungus</name>
    <name type="synonym">Smittium culisetae</name>
    <dbReference type="NCBI Taxonomy" id="1213189"/>
    <lineage>
        <taxon>Eukaryota</taxon>
        <taxon>Fungi</taxon>
        <taxon>Fungi incertae sedis</taxon>
        <taxon>Zoopagomycota</taxon>
        <taxon>Kickxellomycotina</taxon>
        <taxon>Harpellomycetes</taxon>
        <taxon>Harpellales</taxon>
        <taxon>Legeriomycetaceae</taxon>
        <taxon>Zancudomyces</taxon>
    </lineage>
</organism>
<evidence type="ECO:0000313" key="2">
    <source>
        <dbReference type="EMBL" id="OMH81969.1"/>
    </source>
</evidence>